<dbReference type="InterPro" id="IPR001683">
    <property type="entry name" value="PX_dom"/>
</dbReference>
<dbReference type="SUPFAM" id="SSF64268">
    <property type="entry name" value="PX domain"/>
    <property type="match status" value="1"/>
</dbReference>
<evidence type="ECO:0000313" key="5">
    <source>
        <dbReference type="WBParaSite" id="PTRK_0001003700.1"/>
    </source>
</evidence>
<dbReference type="GO" id="GO:0005770">
    <property type="term" value="C:late endosome"/>
    <property type="evidence" value="ECO:0007669"/>
    <property type="project" value="TreeGrafter"/>
</dbReference>
<dbReference type="Gene3D" id="3.30.1520.10">
    <property type="entry name" value="Phox-like domain"/>
    <property type="match status" value="1"/>
</dbReference>
<dbReference type="PROSITE" id="PS50195">
    <property type="entry name" value="PX"/>
    <property type="match status" value="1"/>
</dbReference>
<dbReference type="PANTHER" id="PTHR22999:SF23">
    <property type="entry name" value="SORTING NEXIN-16"/>
    <property type="match status" value="1"/>
</dbReference>
<dbReference type="InterPro" id="IPR036871">
    <property type="entry name" value="PX_dom_sf"/>
</dbReference>
<dbReference type="GO" id="GO:0045022">
    <property type="term" value="P:early endosome to late endosome transport"/>
    <property type="evidence" value="ECO:0007669"/>
    <property type="project" value="TreeGrafter"/>
</dbReference>
<evidence type="ECO:0000256" key="2">
    <source>
        <dbReference type="ARBA" id="ARBA00022490"/>
    </source>
</evidence>
<keyword evidence="2" id="KW-0963">Cytoplasm</keyword>
<reference evidence="5" key="1">
    <citation type="submission" date="2017-02" db="UniProtKB">
        <authorList>
            <consortium name="WormBaseParasite"/>
        </authorList>
    </citation>
    <scope>IDENTIFICATION</scope>
</reference>
<dbReference type="AlphaFoldDB" id="A0A0N4ZNC3"/>
<dbReference type="InterPro" id="IPR051837">
    <property type="entry name" value="SortingNexin/PXDomain-PKLike"/>
</dbReference>
<dbReference type="InterPro" id="IPR011009">
    <property type="entry name" value="Kinase-like_dom_sf"/>
</dbReference>
<proteinExistence type="predicted"/>
<dbReference type="GO" id="GO:0008333">
    <property type="term" value="P:endosome to lysosome transport"/>
    <property type="evidence" value="ECO:0007669"/>
    <property type="project" value="TreeGrafter"/>
</dbReference>
<dbReference type="PANTHER" id="PTHR22999">
    <property type="entry name" value="PX SERINE/THREONINE KINASE PXK"/>
    <property type="match status" value="1"/>
</dbReference>
<dbReference type="Proteomes" id="UP000038045">
    <property type="component" value="Unplaced"/>
</dbReference>
<evidence type="ECO:0000313" key="4">
    <source>
        <dbReference type="Proteomes" id="UP000038045"/>
    </source>
</evidence>
<evidence type="ECO:0000259" key="3">
    <source>
        <dbReference type="PROSITE" id="PS50195"/>
    </source>
</evidence>
<dbReference type="SUPFAM" id="SSF56112">
    <property type="entry name" value="Protein kinase-like (PK-like)"/>
    <property type="match status" value="1"/>
</dbReference>
<dbReference type="STRING" id="131310.A0A0N4ZNC3"/>
<dbReference type="SMART" id="SM00312">
    <property type="entry name" value="PX"/>
    <property type="match status" value="1"/>
</dbReference>
<protein>
    <submittedName>
        <fullName evidence="5">PX domain-containing protein</fullName>
    </submittedName>
</protein>
<comment type="subcellular location">
    <subcellularLocation>
        <location evidence="1">Cytoplasm</location>
    </subcellularLocation>
</comment>
<dbReference type="GO" id="GO:0006622">
    <property type="term" value="P:protein targeting to lysosome"/>
    <property type="evidence" value="ECO:0007669"/>
    <property type="project" value="TreeGrafter"/>
</dbReference>
<dbReference type="WBParaSite" id="PTRK_0001003700.1">
    <property type="protein sequence ID" value="PTRK_0001003700.1"/>
    <property type="gene ID" value="PTRK_0001003700"/>
</dbReference>
<dbReference type="GO" id="GO:0005769">
    <property type="term" value="C:early endosome"/>
    <property type="evidence" value="ECO:0007669"/>
    <property type="project" value="TreeGrafter"/>
</dbReference>
<name>A0A0N4ZNC3_PARTI</name>
<sequence>MFSNHPIKEDITNPLDIRVQGWRIENGYVKYLLCCRRRINPTRKWYLQKRYSDFYQLNDSLKGYDSYLKLPKKKLFGNLNEAFISERLLHLQSFINKIFSLPILYGNKKVWEFFGLEKLSIGDYKYWVLVLTRNQPKCNDTDCSFIECGWRGNKINYLINNNKNLPKLLSWLPFGPHFNKYQKTNDLTAILEYIGSLKLPFIMPPSSSWVDEKGIGCIRDIDGKGSLRDLLWEVKKPMDNFLKKYGNNKESKSLHLNDIKIIGGQIIESLLFFLSINYPFIDIHCGNIKFNDNIFQFFDIEFSLCGHSCIHRSGMLRNCAVNVSFIIYTTFLSITLFQSIEDMMVFSFGNCLYEMLGCGIFFPDTDPNSGYDNLPEELLPVFKSIFEPSNNILPSLKEIAINPLFNSCNCIHPIIDEMDKISLPKNISTTLDSLIKNIVNRVKEDREKMKGPEEEITNGVGDYNNSLQKDALRINQLMNLSKNDDQIDQSIHCEKEEGF</sequence>
<organism evidence="4 5">
    <name type="scientific">Parastrongyloides trichosuri</name>
    <name type="common">Possum-specific nematode worm</name>
    <dbReference type="NCBI Taxonomy" id="131310"/>
    <lineage>
        <taxon>Eukaryota</taxon>
        <taxon>Metazoa</taxon>
        <taxon>Ecdysozoa</taxon>
        <taxon>Nematoda</taxon>
        <taxon>Chromadorea</taxon>
        <taxon>Rhabditida</taxon>
        <taxon>Tylenchina</taxon>
        <taxon>Panagrolaimomorpha</taxon>
        <taxon>Strongyloidoidea</taxon>
        <taxon>Strongyloididae</taxon>
        <taxon>Parastrongyloides</taxon>
    </lineage>
</organism>
<accession>A0A0N4ZNC3</accession>
<dbReference type="Pfam" id="PF00787">
    <property type="entry name" value="PX"/>
    <property type="match status" value="1"/>
</dbReference>
<keyword evidence="4" id="KW-1185">Reference proteome</keyword>
<feature type="domain" description="PX" evidence="3">
    <location>
        <begin position="9"/>
        <end position="121"/>
    </location>
</feature>
<dbReference type="GO" id="GO:0035091">
    <property type="term" value="F:phosphatidylinositol binding"/>
    <property type="evidence" value="ECO:0007669"/>
    <property type="project" value="InterPro"/>
</dbReference>
<evidence type="ECO:0000256" key="1">
    <source>
        <dbReference type="ARBA" id="ARBA00004496"/>
    </source>
</evidence>